<feature type="domain" description="UDP-N-acetylglucosamine 2-epimerase" evidence="1">
    <location>
        <begin position="22"/>
        <end position="366"/>
    </location>
</feature>
<dbReference type="SUPFAM" id="SSF53756">
    <property type="entry name" value="UDP-Glycosyltransferase/glycogen phosphorylase"/>
    <property type="match status" value="1"/>
</dbReference>
<dbReference type="InterPro" id="IPR003331">
    <property type="entry name" value="UDP_GlcNAc_Epimerase_2_dom"/>
</dbReference>
<dbReference type="InterPro" id="IPR029767">
    <property type="entry name" value="WecB-like"/>
</dbReference>
<dbReference type="Proteomes" id="UP000254280">
    <property type="component" value="Unassembled WGS sequence"/>
</dbReference>
<dbReference type="NCBIfam" id="TIGR03568">
    <property type="entry name" value="NeuC_NnaA"/>
    <property type="match status" value="1"/>
</dbReference>
<dbReference type="OrthoDB" id="9803238at2"/>
<name>A0A379B2A0_9PAST</name>
<dbReference type="EMBL" id="UGSS01000002">
    <property type="protein sequence ID" value="SUB32755.1"/>
    <property type="molecule type" value="Genomic_DNA"/>
</dbReference>
<dbReference type="PANTHER" id="PTHR43174:SF3">
    <property type="entry name" value="UDP-N-ACETYLGLUCOSAMINE 2-EPIMERASE"/>
    <property type="match status" value="1"/>
</dbReference>
<protein>
    <submittedName>
        <fullName evidence="2">Polysialic acid biosynthesis protein P7</fullName>
    </submittedName>
</protein>
<accession>A0A379B2A0</accession>
<evidence type="ECO:0000313" key="2">
    <source>
        <dbReference type="EMBL" id="SUB32755.1"/>
    </source>
</evidence>
<evidence type="ECO:0000259" key="1">
    <source>
        <dbReference type="Pfam" id="PF02350"/>
    </source>
</evidence>
<sequence length="384" mass="43637">MKKIAYVTGSRAEYGIVKRLLKRLQQEPNIDFSLLVTAMHLDPKYGSTIDIIKQDGFDITASIPLNLNSENNQTILHSMAECLDKFGEHFQNHKYDAVMVLGDRYEMLSVATAAAMHNIPIIHLHGGEQTLGNYDEFIRHCITKMSKLHLTATEEYRKRVIQLGECPERVINIGSLGAENSLLLDLPSKEELVTKLDIPIQPYFIVVFHPETLNDYPVLSQINELLTALDQFKSDYQFVFIGSNSDTNADQIFKRFKDYTNENGYKFFTSVKPEEYLALIKYSQGLIGNSSSGLLEAPSCCVGTVNIGNRQQGRVHGESIINVKSQKEEIIQGIKILCSNEFRQRLPYLANPYYQENAMEKAYQAISNFLADKNREQPKAFYDL</sequence>
<dbReference type="Gene3D" id="3.40.50.2000">
    <property type="entry name" value="Glycogen Phosphorylase B"/>
    <property type="match status" value="2"/>
</dbReference>
<dbReference type="GO" id="GO:0006047">
    <property type="term" value="P:UDP-N-acetylglucosamine metabolic process"/>
    <property type="evidence" value="ECO:0007669"/>
    <property type="project" value="InterPro"/>
</dbReference>
<organism evidence="2 3">
    <name type="scientific">[Pasteurella] mairii</name>
    <dbReference type="NCBI Taxonomy" id="757"/>
    <lineage>
        <taxon>Bacteria</taxon>
        <taxon>Pseudomonadati</taxon>
        <taxon>Pseudomonadota</taxon>
        <taxon>Gammaproteobacteria</taxon>
        <taxon>Pasteurellales</taxon>
        <taxon>Pasteurellaceae</taxon>
    </lineage>
</organism>
<dbReference type="CDD" id="cd03786">
    <property type="entry name" value="GTB_UDP-GlcNAc_2-Epimerase"/>
    <property type="match status" value="1"/>
</dbReference>
<proteinExistence type="predicted"/>
<reference evidence="2 3" key="1">
    <citation type="submission" date="2018-06" db="EMBL/GenBank/DDBJ databases">
        <authorList>
            <consortium name="Pathogen Informatics"/>
            <person name="Doyle S."/>
        </authorList>
    </citation>
    <scope>NUCLEOTIDE SEQUENCE [LARGE SCALE GENOMIC DNA]</scope>
    <source>
        <strain evidence="2 3">NCTC10699</strain>
    </source>
</reference>
<dbReference type="Pfam" id="PF02350">
    <property type="entry name" value="Epimerase_2"/>
    <property type="match status" value="1"/>
</dbReference>
<evidence type="ECO:0000313" key="3">
    <source>
        <dbReference type="Proteomes" id="UP000254280"/>
    </source>
</evidence>
<dbReference type="InterPro" id="IPR020004">
    <property type="entry name" value="UDP-GlcNAc_Epase"/>
</dbReference>
<dbReference type="GO" id="GO:0004553">
    <property type="term" value="F:hydrolase activity, hydrolyzing O-glycosyl compounds"/>
    <property type="evidence" value="ECO:0007669"/>
    <property type="project" value="InterPro"/>
</dbReference>
<dbReference type="AlphaFoldDB" id="A0A379B2A0"/>
<gene>
    <name evidence="2" type="primary">neuC</name>
    <name evidence="2" type="ORF">NCTC10699_00340</name>
</gene>
<keyword evidence="3" id="KW-1185">Reference proteome</keyword>
<dbReference type="PANTHER" id="PTHR43174">
    <property type="entry name" value="UDP-N-ACETYLGLUCOSAMINE 2-EPIMERASE"/>
    <property type="match status" value="1"/>
</dbReference>